<dbReference type="GO" id="GO:0004222">
    <property type="term" value="F:metalloendopeptidase activity"/>
    <property type="evidence" value="ECO:0007669"/>
    <property type="project" value="InterPro"/>
</dbReference>
<dbReference type="AlphaFoldDB" id="A0A6B3CA37"/>
<gene>
    <name evidence="2" type="ORF">G3I71_49605</name>
</gene>
<accession>A0A6B3CA37</accession>
<comment type="caution">
    <text evidence="2">The sequence shown here is derived from an EMBL/GenBank/DDBJ whole genome shotgun (WGS) entry which is preliminary data.</text>
</comment>
<feature type="non-terminal residue" evidence="2">
    <location>
        <position position="130"/>
    </location>
</feature>
<sequence length="130" mass="14547">GAPAGALDRLVVREPSFAEGFAQLWAEAPLADWQAWTTYHVVSARAPYLTDEVVEANFDFYGRTLSGAQEVRDRWKRGVGLVQGALGEAVGKVYVERHFPPSHKERMDTLVAHLVEAYRESITSLEWMGE</sequence>
<dbReference type="InterPro" id="IPR008753">
    <property type="entry name" value="Peptidase_M13_N"/>
</dbReference>
<dbReference type="InterPro" id="IPR000718">
    <property type="entry name" value="Peptidase_M13"/>
</dbReference>
<feature type="non-terminal residue" evidence="2">
    <location>
        <position position="1"/>
    </location>
</feature>
<organism evidence="2">
    <name type="scientific">Streptomyces sp. SID12501</name>
    <dbReference type="NCBI Taxonomy" id="2706042"/>
    <lineage>
        <taxon>Bacteria</taxon>
        <taxon>Bacillati</taxon>
        <taxon>Actinomycetota</taxon>
        <taxon>Actinomycetes</taxon>
        <taxon>Kitasatosporales</taxon>
        <taxon>Streptomycetaceae</taxon>
        <taxon>Streptomyces</taxon>
    </lineage>
</organism>
<feature type="domain" description="Peptidase M13 N-terminal" evidence="1">
    <location>
        <begin position="7"/>
        <end position="130"/>
    </location>
</feature>
<dbReference type="InterPro" id="IPR042089">
    <property type="entry name" value="Peptidase_M13_dom_2"/>
</dbReference>
<dbReference type="GO" id="GO:0006508">
    <property type="term" value="P:proteolysis"/>
    <property type="evidence" value="ECO:0007669"/>
    <property type="project" value="InterPro"/>
</dbReference>
<dbReference type="Pfam" id="PF05649">
    <property type="entry name" value="Peptidase_M13_N"/>
    <property type="match status" value="1"/>
</dbReference>
<proteinExistence type="predicted"/>
<dbReference type="EMBL" id="JAAGLU010001014">
    <property type="protein sequence ID" value="NEC93611.1"/>
    <property type="molecule type" value="Genomic_DNA"/>
</dbReference>
<dbReference type="Gene3D" id="1.10.1380.10">
    <property type="entry name" value="Neutral endopeptidase , domain2"/>
    <property type="match status" value="1"/>
</dbReference>
<reference evidence="2" key="1">
    <citation type="submission" date="2020-01" db="EMBL/GenBank/DDBJ databases">
        <title>Insect and environment-associated Actinomycetes.</title>
        <authorList>
            <person name="Currrie C."/>
            <person name="Chevrette M."/>
            <person name="Carlson C."/>
            <person name="Stubbendieck R."/>
            <person name="Wendt-Pienkowski E."/>
        </authorList>
    </citation>
    <scope>NUCLEOTIDE SEQUENCE</scope>
    <source>
        <strain evidence="2">SID12501</strain>
    </source>
</reference>
<name>A0A6B3CA37_9ACTN</name>
<protein>
    <submittedName>
        <fullName evidence="2">Peptidase M13</fullName>
    </submittedName>
</protein>
<evidence type="ECO:0000259" key="1">
    <source>
        <dbReference type="Pfam" id="PF05649"/>
    </source>
</evidence>
<evidence type="ECO:0000313" key="2">
    <source>
        <dbReference type="EMBL" id="NEC93611.1"/>
    </source>
</evidence>
<dbReference type="PROSITE" id="PS51885">
    <property type="entry name" value="NEPRILYSIN"/>
    <property type="match status" value="1"/>
</dbReference>
<dbReference type="SUPFAM" id="SSF55486">
    <property type="entry name" value="Metalloproteases ('zincins'), catalytic domain"/>
    <property type="match status" value="1"/>
</dbReference>